<keyword evidence="4" id="KW-1185">Reference proteome</keyword>
<accession>A0A8F3E618</accession>
<keyword evidence="3" id="KW-0378">Hydrolase</keyword>
<evidence type="ECO:0000259" key="2">
    <source>
        <dbReference type="SMART" id="SM00507"/>
    </source>
</evidence>
<dbReference type="Pfam" id="PF13392">
    <property type="entry name" value="HNH_3"/>
    <property type="match status" value="1"/>
</dbReference>
<dbReference type="GO" id="GO:0004519">
    <property type="term" value="F:endonuclease activity"/>
    <property type="evidence" value="ECO:0007669"/>
    <property type="project" value="UniProtKB-KW"/>
</dbReference>
<name>A0A8F3E618_9CAUD</name>
<dbReference type="RefSeq" id="YP_010656042.1">
    <property type="nucleotide sequence ID" value="NC_070834.1"/>
</dbReference>
<sequence>MDEFIVSKFWPKVQKGPGCWEWTGAKIKGHGRVSAVKTVYAHRVSYELHKGPIPDGMQVDHICHNRGCVNPDHLRAVTPKQNNENRDGAANPNSKSGVRGVHWRKDVQKWQVTIKNHDKTHHVGYFTELEDAKQAAIAKRNELFTHNETDRRAA</sequence>
<dbReference type="InterPro" id="IPR003615">
    <property type="entry name" value="HNH_nuc"/>
</dbReference>
<feature type="domain" description="HNH nuclease" evidence="2">
    <location>
        <begin position="35"/>
        <end position="83"/>
    </location>
</feature>
<protein>
    <submittedName>
        <fullName evidence="3">HNH endonuclease</fullName>
    </submittedName>
</protein>
<dbReference type="KEGG" id="vg:77931918"/>
<dbReference type="InterPro" id="IPR016177">
    <property type="entry name" value="DNA-bd_dom_sf"/>
</dbReference>
<keyword evidence="3" id="KW-0540">Nuclease</keyword>
<evidence type="ECO:0000313" key="3">
    <source>
        <dbReference type="EMBL" id="QWY79671.1"/>
    </source>
</evidence>
<dbReference type="GeneID" id="77931918"/>
<dbReference type="InterPro" id="IPR044925">
    <property type="entry name" value="His-Me_finger_sf"/>
</dbReference>
<dbReference type="SUPFAM" id="SSF54060">
    <property type="entry name" value="His-Me finger endonucleases"/>
    <property type="match status" value="1"/>
</dbReference>
<dbReference type="Proteomes" id="UP000693837">
    <property type="component" value="Segment"/>
</dbReference>
<gene>
    <name evidence="3" type="primary">41</name>
    <name evidence="3" type="ORF">SEA_PERSISTENCE_41</name>
</gene>
<organism evidence="3 4">
    <name type="scientific">Arthrobacter phage Persistence</name>
    <dbReference type="NCBI Taxonomy" id="2836007"/>
    <lineage>
        <taxon>Viruses</taxon>
        <taxon>Duplodnaviria</taxon>
        <taxon>Heunggongvirae</taxon>
        <taxon>Uroviricota</taxon>
        <taxon>Caudoviricetes</taxon>
        <taxon>Persistencevirus</taxon>
        <taxon>Persistencevirus persistence</taxon>
    </lineage>
</organism>
<dbReference type="SUPFAM" id="SSF54171">
    <property type="entry name" value="DNA-binding domain"/>
    <property type="match status" value="1"/>
</dbReference>
<dbReference type="EMBL" id="MW712719">
    <property type="protein sequence ID" value="QWY79671.1"/>
    <property type="molecule type" value="Genomic_DNA"/>
</dbReference>
<keyword evidence="3" id="KW-0255">Endonuclease</keyword>
<reference evidence="3" key="1">
    <citation type="submission" date="2021-03" db="EMBL/GenBank/DDBJ databases">
        <authorList>
            <person name="Pedlow M.R."/>
            <person name="Nance H.A."/>
            <person name="Bradley A.M."/>
            <person name="Brown C.A."/>
            <person name="Channell S.A."/>
            <person name="Forbes A.M."/>
            <person name="Lovell B."/>
            <person name="Mcdonald B.E."/>
            <person name="Silva M.B."/>
            <person name="White G.J."/>
            <person name="Zack K.M."/>
            <person name="Garlena R.A."/>
            <person name="Russell D.A."/>
            <person name="Jacobs-Sera D."/>
            <person name="Hatfull G.F."/>
        </authorList>
    </citation>
    <scope>NUCLEOTIDE SEQUENCE</scope>
</reference>
<evidence type="ECO:0000256" key="1">
    <source>
        <dbReference type="SAM" id="MobiDB-lite"/>
    </source>
</evidence>
<dbReference type="GO" id="GO:0003677">
    <property type="term" value="F:DNA binding"/>
    <property type="evidence" value="ECO:0007669"/>
    <property type="project" value="InterPro"/>
</dbReference>
<dbReference type="Gene3D" id="3.90.75.20">
    <property type="match status" value="1"/>
</dbReference>
<evidence type="ECO:0000313" key="4">
    <source>
        <dbReference type="Proteomes" id="UP000693837"/>
    </source>
</evidence>
<dbReference type="Gene3D" id="1.20.5.2050">
    <property type="match status" value="1"/>
</dbReference>
<dbReference type="SMART" id="SM00507">
    <property type="entry name" value="HNHc"/>
    <property type="match status" value="1"/>
</dbReference>
<feature type="region of interest" description="Disordered" evidence="1">
    <location>
        <begin position="76"/>
        <end position="99"/>
    </location>
</feature>
<proteinExistence type="predicted"/>